<keyword evidence="4 13" id="KW-0963">Cytoplasm</keyword>
<organism evidence="16 17">
    <name type="scientific">Candidatus Ryanbacteria bacterium RIFCSPHIGHO2_01_FULL_45_22</name>
    <dbReference type="NCBI Taxonomy" id="1802114"/>
    <lineage>
        <taxon>Bacteria</taxon>
        <taxon>Candidatus Ryaniibacteriota</taxon>
    </lineage>
</organism>
<evidence type="ECO:0000256" key="6">
    <source>
        <dbReference type="ARBA" id="ARBA00022723"/>
    </source>
</evidence>
<dbReference type="InterPro" id="IPR006195">
    <property type="entry name" value="aa-tRNA-synth_II"/>
</dbReference>
<evidence type="ECO:0000256" key="9">
    <source>
        <dbReference type="ARBA" id="ARBA00022842"/>
    </source>
</evidence>
<keyword evidence="8 13" id="KW-0067">ATP-binding</keyword>
<dbReference type="PROSITE" id="PS50862">
    <property type="entry name" value="AA_TRNA_LIGASE_II"/>
    <property type="match status" value="1"/>
</dbReference>
<dbReference type="GO" id="GO:0000049">
    <property type="term" value="F:tRNA binding"/>
    <property type="evidence" value="ECO:0007669"/>
    <property type="project" value="InterPro"/>
</dbReference>
<feature type="coiled-coil region" evidence="14">
    <location>
        <begin position="57"/>
        <end position="84"/>
    </location>
</feature>
<evidence type="ECO:0000313" key="17">
    <source>
        <dbReference type="Proteomes" id="UP000177480"/>
    </source>
</evidence>
<dbReference type="InterPro" id="IPR004529">
    <property type="entry name" value="Phe-tRNA-synth_IIc_asu"/>
</dbReference>
<feature type="binding site" evidence="13">
    <location>
        <position position="261"/>
    </location>
    <ligand>
        <name>Mg(2+)</name>
        <dbReference type="ChEBI" id="CHEBI:18420"/>
        <note>shared with beta subunit</note>
    </ligand>
</feature>
<dbReference type="Pfam" id="PF01409">
    <property type="entry name" value="tRNA-synt_2d"/>
    <property type="match status" value="1"/>
</dbReference>
<dbReference type="EC" id="6.1.1.20" evidence="13"/>
<keyword evidence="10 13" id="KW-0648">Protein biosynthesis</keyword>
<sequence>MSNFDELKREALLAIQGAESVVRLRDVEVKYLGRSGRLTEVLRGLKDVPENERKEKGKEANALREVLEREIAKCQSQLQDADHERKLAAEKIDITRPGKKHHKGSLHPLTVIRRDIEQIFGTMGFTVAEGPEVETEFYNFDALNIPADHPARDMWDTFWIKGKKLKTEGKKLLLRTHTSPVQVRYMQTHTPPFRIIAPGRVFRYEATDASHEIQFYQLEGLMVGRDISLAHFKQVMQTFLGTLFGKDMNVRLRPSYFPFVEPGAEVDMSCVQCGGRGCSVCKQTGWVEIAGAGMVHPHVFASAGLNPKDWQGFAFGFGIDRVAMMKYKIPDIRMFYQNDVRFLKQF</sequence>
<dbReference type="PANTHER" id="PTHR11538:SF41">
    <property type="entry name" value="PHENYLALANINE--TRNA LIGASE, MITOCHONDRIAL"/>
    <property type="match status" value="1"/>
</dbReference>
<comment type="subunit">
    <text evidence="3 13">Tetramer of two alpha and two beta subunits.</text>
</comment>
<dbReference type="NCBIfam" id="TIGR00468">
    <property type="entry name" value="pheS"/>
    <property type="match status" value="1"/>
</dbReference>
<dbReference type="InterPro" id="IPR002319">
    <property type="entry name" value="Phenylalanyl-tRNA_Synthase"/>
</dbReference>
<dbReference type="InterPro" id="IPR022911">
    <property type="entry name" value="Phe_tRNA_ligase_alpha1_bac"/>
</dbReference>
<dbReference type="AlphaFoldDB" id="A0A1G2G2A5"/>
<name>A0A1G2G2A5_9BACT</name>
<dbReference type="SUPFAM" id="SSF55681">
    <property type="entry name" value="Class II aaRS and biotin synthetases"/>
    <property type="match status" value="1"/>
</dbReference>
<evidence type="ECO:0000256" key="1">
    <source>
        <dbReference type="ARBA" id="ARBA00004496"/>
    </source>
</evidence>
<feature type="domain" description="Aminoacyl-transfer RNA synthetases class-II family profile" evidence="15">
    <location>
        <begin position="112"/>
        <end position="345"/>
    </location>
</feature>
<comment type="catalytic activity">
    <reaction evidence="12 13">
        <text>tRNA(Phe) + L-phenylalanine + ATP = L-phenylalanyl-tRNA(Phe) + AMP + diphosphate + H(+)</text>
        <dbReference type="Rhea" id="RHEA:19413"/>
        <dbReference type="Rhea" id="RHEA-COMP:9668"/>
        <dbReference type="Rhea" id="RHEA-COMP:9699"/>
        <dbReference type="ChEBI" id="CHEBI:15378"/>
        <dbReference type="ChEBI" id="CHEBI:30616"/>
        <dbReference type="ChEBI" id="CHEBI:33019"/>
        <dbReference type="ChEBI" id="CHEBI:58095"/>
        <dbReference type="ChEBI" id="CHEBI:78442"/>
        <dbReference type="ChEBI" id="CHEBI:78531"/>
        <dbReference type="ChEBI" id="CHEBI:456215"/>
        <dbReference type="EC" id="6.1.1.20"/>
    </reaction>
</comment>
<evidence type="ECO:0000313" key="16">
    <source>
        <dbReference type="EMBL" id="OGZ43981.1"/>
    </source>
</evidence>
<dbReference type="GO" id="GO:0000287">
    <property type="term" value="F:magnesium ion binding"/>
    <property type="evidence" value="ECO:0007669"/>
    <property type="project" value="UniProtKB-UniRule"/>
</dbReference>
<dbReference type="SUPFAM" id="SSF46589">
    <property type="entry name" value="tRNA-binding arm"/>
    <property type="match status" value="1"/>
</dbReference>
<comment type="subcellular location">
    <subcellularLocation>
        <location evidence="1 13">Cytoplasm</location>
    </subcellularLocation>
</comment>
<dbReference type="STRING" id="1802114.A2719_03400"/>
<dbReference type="Pfam" id="PF02912">
    <property type="entry name" value="Phe_tRNA-synt_N"/>
    <property type="match status" value="1"/>
</dbReference>
<evidence type="ECO:0000259" key="15">
    <source>
        <dbReference type="PROSITE" id="PS50862"/>
    </source>
</evidence>
<dbReference type="InterPro" id="IPR010978">
    <property type="entry name" value="tRNA-bd_arm"/>
</dbReference>
<dbReference type="GO" id="GO:0005737">
    <property type="term" value="C:cytoplasm"/>
    <property type="evidence" value="ECO:0007669"/>
    <property type="project" value="UniProtKB-SubCell"/>
</dbReference>
<keyword evidence="14" id="KW-0175">Coiled coil</keyword>
<evidence type="ECO:0000256" key="3">
    <source>
        <dbReference type="ARBA" id="ARBA00011209"/>
    </source>
</evidence>
<dbReference type="PANTHER" id="PTHR11538">
    <property type="entry name" value="PHENYLALANYL-TRNA SYNTHETASE"/>
    <property type="match status" value="1"/>
</dbReference>
<dbReference type="HAMAP" id="MF_00281">
    <property type="entry name" value="Phe_tRNA_synth_alpha1"/>
    <property type="match status" value="1"/>
</dbReference>
<comment type="caution">
    <text evidence="16">The sequence shown here is derived from an EMBL/GenBank/DDBJ whole genome shotgun (WGS) entry which is preliminary data.</text>
</comment>
<dbReference type="GO" id="GO:0005524">
    <property type="term" value="F:ATP binding"/>
    <property type="evidence" value="ECO:0007669"/>
    <property type="project" value="UniProtKB-UniRule"/>
</dbReference>
<accession>A0A1G2G2A5</accession>
<dbReference type="EMBL" id="MHNK01000010">
    <property type="protein sequence ID" value="OGZ43981.1"/>
    <property type="molecule type" value="Genomic_DNA"/>
</dbReference>
<dbReference type="FunFam" id="3.30.930.10:FF:000003">
    <property type="entry name" value="Phenylalanine--tRNA ligase alpha subunit"/>
    <property type="match status" value="1"/>
</dbReference>
<dbReference type="GO" id="GO:0006432">
    <property type="term" value="P:phenylalanyl-tRNA aminoacylation"/>
    <property type="evidence" value="ECO:0007669"/>
    <property type="project" value="UniProtKB-UniRule"/>
</dbReference>
<comment type="similarity">
    <text evidence="2 13">Belongs to the class-II aminoacyl-tRNA synthetase family. Phe-tRNA synthetase alpha subunit type 1 subfamily.</text>
</comment>
<evidence type="ECO:0000256" key="11">
    <source>
        <dbReference type="ARBA" id="ARBA00023146"/>
    </source>
</evidence>
<keyword evidence="11 13" id="KW-0030">Aminoacyl-tRNA synthetase</keyword>
<evidence type="ECO:0000256" key="8">
    <source>
        <dbReference type="ARBA" id="ARBA00022840"/>
    </source>
</evidence>
<evidence type="ECO:0000256" key="14">
    <source>
        <dbReference type="SAM" id="Coils"/>
    </source>
</evidence>
<protein>
    <recommendedName>
        <fullName evidence="13">Phenylalanine--tRNA ligase alpha subunit</fullName>
        <ecNumber evidence="13">6.1.1.20</ecNumber>
    </recommendedName>
    <alternativeName>
        <fullName evidence="13">Phenylalanyl-tRNA synthetase alpha subunit</fullName>
        <shortName evidence="13">PheRS</shortName>
    </alternativeName>
</protein>
<reference evidence="16 17" key="1">
    <citation type="journal article" date="2016" name="Nat. Commun.">
        <title>Thousands of microbial genomes shed light on interconnected biogeochemical processes in an aquifer system.</title>
        <authorList>
            <person name="Anantharaman K."/>
            <person name="Brown C.T."/>
            <person name="Hug L.A."/>
            <person name="Sharon I."/>
            <person name="Castelle C.J."/>
            <person name="Probst A.J."/>
            <person name="Thomas B.C."/>
            <person name="Singh A."/>
            <person name="Wilkins M.J."/>
            <person name="Karaoz U."/>
            <person name="Brodie E.L."/>
            <person name="Williams K.H."/>
            <person name="Hubbard S.S."/>
            <person name="Banfield J.F."/>
        </authorList>
    </citation>
    <scope>NUCLEOTIDE SEQUENCE [LARGE SCALE GENOMIC DNA]</scope>
</reference>
<evidence type="ECO:0000256" key="7">
    <source>
        <dbReference type="ARBA" id="ARBA00022741"/>
    </source>
</evidence>
<evidence type="ECO:0000256" key="13">
    <source>
        <dbReference type="HAMAP-Rule" id="MF_00281"/>
    </source>
</evidence>
<dbReference type="Gene3D" id="3.30.930.10">
    <property type="entry name" value="Bira Bifunctional Protein, Domain 2"/>
    <property type="match status" value="1"/>
</dbReference>
<dbReference type="GO" id="GO:0004826">
    <property type="term" value="F:phenylalanine-tRNA ligase activity"/>
    <property type="evidence" value="ECO:0007669"/>
    <property type="project" value="UniProtKB-UniRule"/>
</dbReference>
<dbReference type="CDD" id="cd00496">
    <property type="entry name" value="PheRS_alpha_core"/>
    <property type="match status" value="1"/>
</dbReference>
<keyword evidence="6 13" id="KW-0479">Metal-binding</keyword>
<comment type="cofactor">
    <cofactor evidence="13">
        <name>Mg(2+)</name>
        <dbReference type="ChEBI" id="CHEBI:18420"/>
    </cofactor>
    <text evidence="13">Binds 2 magnesium ions per tetramer.</text>
</comment>
<evidence type="ECO:0000256" key="4">
    <source>
        <dbReference type="ARBA" id="ARBA00022490"/>
    </source>
</evidence>
<evidence type="ECO:0000256" key="12">
    <source>
        <dbReference type="ARBA" id="ARBA00049255"/>
    </source>
</evidence>
<dbReference type="Proteomes" id="UP000177480">
    <property type="component" value="Unassembled WGS sequence"/>
</dbReference>
<dbReference type="InterPro" id="IPR004188">
    <property type="entry name" value="Phe-tRNA_ligase_II_N"/>
</dbReference>
<evidence type="ECO:0000256" key="2">
    <source>
        <dbReference type="ARBA" id="ARBA00010207"/>
    </source>
</evidence>
<dbReference type="InterPro" id="IPR045864">
    <property type="entry name" value="aa-tRNA-synth_II/BPL/LPL"/>
</dbReference>
<keyword evidence="9 13" id="KW-0460">Magnesium</keyword>
<keyword evidence="5 13" id="KW-0436">Ligase</keyword>
<keyword evidence="7 13" id="KW-0547">Nucleotide-binding</keyword>
<evidence type="ECO:0000256" key="5">
    <source>
        <dbReference type="ARBA" id="ARBA00022598"/>
    </source>
</evidence>
<gene>
    <name evidence="13" type="primary">pheS</name>
    <name evidence="16" type="ORF">A2719_03400</name>
</gene>
<proteinExistence type="inferred from homology"/>
<evidence type="ECO:0000256" key="10">
    <source>
        <dbReference type="ARBA" id="ARBA00022917"/>
    </source>
</evidence>